<dbReference type="RefSeq" id="WP_217628721.1">
    <property type="nucleotide sequence ID" value="NZ_JBBYHY010000009.1"/>
</dbReference>
<comment type="caution">
    <text evidence="2">The sequence shown here is derived from an EMBL/GenBank/DDBJ whole genome shotgun (WGS) entry which is preliminary data.</text>
</comment>
<feature type="transmembrane region" description="Helical" evidence="1">
    <location>
        <begin position="87"/>
        <end position="110"/>
    </location>
</feature>
<keyword evidence="1" id="KW-1133">Transmembrane helix</keyword>
<keyword evidence="3" id="KW-1185">Reference proteome</keyword>
<proteinExistence type="predicted"/>
<accession>A0ABU9JQD5</accession>
<evidence type="ECO:0000313" key="3">
    <source>
        <dbReference type="Proteomes" id="UP001455088"/>
    </source>
</evidence>
<reference evidence="2 3" key="1">
    <citation type="submission" date="2024-04" db="EMBL/GenBank/DDBJ databases">
        <title>Bacterial endophytes with biocontrol capabilities against important plant pathogens.</title>
        <authorList>
            <person name="Alayande K.A."/>
        </authorList>
    </citation>
    <scope>NUCLEOTIDE SEQUENCE [LARGE SCALE GENOMIC DNA]</scope>
    <source>
        <strain evidence="2 3">KV22</strain>
    </source>
</reference>
<gene>
    <name evidence="2" type="ORF">AAE039_15980</name>
</gene>
<protein>
    <submittedName>
        <fullName evidence="2">DUF6708 domain-containing protein</fullName>
    </submittedName>
</protein>
<organism evidence="2 3">
    <name type="scientific">Stenotrophomonas bentonitica</name>
    <dbReference type="NCBI Taxonomy" id="1450134"/>
    <lineage>
        <taxon>Bacteria</taxon>
        <taxon>Pseudomonadati</taxon>
        <taxon>Pseudomonadota</taxon>
        <taxon>Gammaproteobacteria</taxon>
        <taxon>Lysobacterales</taxon>
        <taxon>Lysobacteraceae</taxon>
        <taxon>Stenotrophomonas</taxon>
    </lineage>
</organism>
<keyword evidence="1" id="KW-0472">Membrane</keyword>
<evidence type="ECO:0000256" key="1">
    <source>
        <dbReference type="SAM" id="Phobius"/>
    </source>
</evidence>
<dbReference type="Proteomes" id="UP001455088">
    <property type="component" value="Unassembled WGS sequence"/>
</dbReference>
<name>A0ABU9JQD5_9GAMM</name>
<dbReference type="EMBL" id="JBBYHY010000009">
    <property type="protein sequence ID" value="MEL3955056.1"/>
    <property type="molecule type" value="Genomic_DNA"/>
</dbReference>
<sequence>MFQRFFRKSRTTVAATAALDVRSQRPSAGEIRVEGATETLFLSPLPVYTGQVQSSRRHFSDINDVFLDLGGSNWGTVEGGKMLAGGIVGLFVLAFIVPALIMLYLVLAYPENFPTPWADLKMFIQVFSAGALLGILPLGAFAYGMFSDEFKCAKPYPVRFNRQRREVCYIDRESGRALIVPWESIVAWVSNSQGITPYGTTRQYTFGMGLEDEERDTVQFVLLPQPSDSHSLGLWASIRNYMEDGQLFNAPNPWFQALGLVPTKDRLKPYEGMHTFEIEREDARAMGSLDDGGDDLTLEQREKYGYDKRSYWPLRRWYAWRVLTFWKLPYLLAEWVHRRGRPSLPAVVEAWSQALPEAQWATPSGALVTASKRVRTAMDKQGATFVDACKAAGFK</sequence>
<keyword evidence="1" id="KW-0812">Transmembrane</keyword>
<feature type="transmembrane region" description="Helical" evidence="1">
    <location>
        <begin position="122"/>
        <end position="146"/>
    </location>
</feature>
<evidence type="ECO:0000313" key="2">
    <source>
        <dbReference type="EMBL" id="MEL3955056.1"/>
    </source>
</evidence>